<sequence>MEFMLSCIGYAVGFGAFWRFPYLCMRNGGGAFLIPYFLCLIFCGMPLFFLEMVIGQFSGLGAIGVWNVCPLFKGVGWAMLVMSGLVTVYCNMILGWVLYFLGLSFTSSLPWATCNQTWNTHMCVEWNRSGRYPNVTATFRNTSAPFSNVSGLQAKPGITPAEEFWHNSVLKISGGIEHFGEFRWPLVCCLFAAWVVVFLCLFKGIKWSGKVVYVTATVPYIFLTILLIRGCMLPGALDGIIFYLKPDFKKLMDPKVWAEACLQIFFSLGPTWGGLIAMSKYNKFNNNCLKDSVVICLVCCGTSFYSGFICFSIIGFMAHNIGTNVSDVITTGPGLVFNVYPEAIAQLPISPFWSICFFIMLLTLGLDSLASFIMFGMIESCTNGVVDEFPKFLKPRKTRLTLIVCVMFFLLGIPLCSGAGIYIFQILDWYAAAFTAMIIAILECLVFGHIYGANKLFDHITEMMNRRPSLWWKICWCYITPLIMLALLIYNCVQMKPPTYGSYVYPSWSVALGWIVSMFSIVPIPIYAIYRLSAEEGFLMERIKTLIQPHVSFYNGRNNSDAELIHHF</sequence>
<feature type="transmembrane region" description="Helical" evidence="11">
    <location>
        <begin position="470"/>
        <end position="490"/>
    </location>
</feature>
<keyword evidence="8" id="KW-0915">Sodium</keyword>
<evidence type="ECO:0000256" key="5">
    <source>
        <dbReference type="ARBA" id="ARBA00022989"/>
    </source>
</evidence>
<evidence type="ECO:0000256" key="4">
    <source>
        <dbReference type="ARBA" id="ARBA00022692"/>
    </source>
</evidence>
<dbReference type="OrthoDB" id="6581954at2759"/>
<comment type="subcellular location">
    <subcellularLocation>
        <location evidence="1">Membrane</location>
        <topology evidence="1">Multi-pass membrane protein</topology>
    </subcellularLocation>
</comment>
<feature type="transmembrane region" description="Helical" evidence="11">
    <location>
        <begin position="182"/>
        <end position="202"/>
    </location>
</feature>
<dbReference type="Pfam" id="PF00209">
    <property type="entry name" value="SNF"/>
    <property type="match status" value="1"/>
</dbReference>
<dbReference type="CTD" id="20217670"/>
<feature type="transmembrane region" description="Helical" evidence="11">
    <location>
        <begin position="399"/>
        <end position="423"/>
    </location>
</feature>
<keyword evidence="9" id="KW-1015">Disulfide bond</keyword>
<feature type="binding site" evidence="8">
    <location>
        <position position="367"/>
    </location>
    <ligand>
        <name>Na(+)</name>
        <dbReference type="ChEBI" id="CHEBI:29101"/>
        <label>1</label>
    </ligand>
</feature>
<dbReference type="PROSITE" id="PS00610">
    <property type="entry name" value="NA_NEUROTRAN_SYMP_1"/>
    <property type="match status" value="1"/>
</dbReference>
<dbReference type="eggNOG" id="KOG3660">
    <property type="taxonomic scope" value="Eukaryota"/>
</dbReference>
<evidence type="ECO:0000256" key="1">
    <source>
        <dbReference type="ARBA" id="ARBA00004141"/>
    </source>
</evidence>
<feature type="binding site" evidence="8">
    <location>
        <position position="267"/>
    </location>
    <ligand>
        <name>Na(+)</name>
        <dbReference type="ChEBI" id="CHEBI:29101"/>
        <label>1</label>
    </ligand>
</feature>
<gene>
    <name evidence="13" type="primary">20217670</name>
    <name evidence="12" type="ORF">HELRODRAFT_96469</name>
</gene>
<dbReference type="SUPFAM" id="SSF161070">
    <property type="entry name" value="SNF-like"/>
    <property type="match status" value="1"/>
</dbReference>
<dbReference type="OMA" id="ICMINEL"/>
<evidence type="ECO:0000313" key="12">
    <source>
        <dbReference type="EMBL" id="ESN90327.1"/>
    </source>
</evidence>
<dbReference type="AlphaFoldDB" id="T1G9C3"/>
<dbReference type="GO" id="GO:0005283">
    <property type="term" value="F:amino acid:sodium symporter activity"/>
    <property type="evidence" value="ECO:0000318"/>
    <property type="project" value="GO_Central"/>
</dbReference>
<dbReference type="InterPro" id="IPR000175">
    <property type="entry name" value="Na/ntran_symport"/>
</dbReference>
<evidence type="ECO:0000313" key="14">
    <source>
        <dbReference type="Proteomes" id="UP000015101"/>
    </source>
</evidence>
<feature type="transmembrane region" description="Helical" evidence="11">
    <location>
        <begin position="75"/>
        <end position="101"/>
    </location>
</feature>
<keyword evidence="10" id="KW-0769">Symport</keyword>
<dbReference type="GO" id="GO:0005886">
    <property type="term" value="C:plasma membrane"/>
    <property type="evidence" value="ECO:0000318"/>
    <property type="project" value="GO_Central"/>
</dbReference>
<evidence type="ECO:0000313" key="13">
    <source>
        <dbReference type="EnsemblMetazoa" id="HelroP96469"/>
    </source>
</evidence>
<keyword evidence="5 11" id="KW-1133">Transmembrane helix</keyword>
<reference evidence="12 14" key="2">
    <citation type="journal article" date="2013" name="Nature">
        <title>Insights into bilaterian evolution from three spiralian genomes.</title>
        <authorList>
            <person name="Simakov O."/>
            <person name="Marletaz F."/>
            <person name="Cho S.J."/>
            <person name="Edsinger-Gonzales E."/>
            <person name="Havlak P."/>
            <person name="Hellsten U."/>
            <person name="Kuo D.H."/>
            <person name="Larsson T."/>
            <person name="Lv J."/>
            <person name="Arendt D."/>
            <person name="Savage R."/>
            <person name="Osoegawa K."/>
            <person name="de Jong P."/>
            <person name="Grimwood J."/>
            <person name="Chapman J.A."/>
            <person name="Shapiro H."/>
            <person name="Aerts A."/>
            <person name="Otillar R.P."/>
            <person name="Terry A.Y."/>
            <person name="Boore J.L."/>
            <person name="Grigoriev I.V."/>
            <person name="Lindberg D.R."/>
            <person name="Seaver E.C."/>
            <person name="Weisblat D.A."/>
            <person name="Putnam N.H."/>
            <person name="Rokhsar D.S."/>
        </authorList>
    </citation>
    <scope>NUCLEOTIDE SEQUENCE</scope>
</reference>
<dbReference type="EMBL" id="KB097753">
    <property type="protein sequence ID" value="ESN90327.1"/>
    <property type="molecule type" value="Genomic_DNA"/>
</dbReference>
<dbReference type="PRINTS" id="PR00176">
    <property type="entry name" value="NANEUSMPORT"/>
</dbReference>
<keyword evidence="7" id="KW-0325">Glycoprotein</keyword>
<dbReference type="PANTHER" id="PTHR11616:SF321">
    <property type="entry name" value="SODIUM-DEPENDENT NUTRIENT AMINO ACID TRANSPORTER 1-RELATED"/>
    <property type="match status" value="1"/>
</dbReference>
<name>T1G9C3_HELRO</name>
<dbReference type="InterPro" id="IPR037272">
    <property type="entry name" value="SNS_sf"/>
</dbReference>
<feature type="binding site" evidence="8">
    <location>
        <position position="368"/>
    </location>
    <ligand>
        <name>Na(+)</name>
        <dbReference type="ChEBI" id="CHEBI:29101"/>
        <label>1</label>
    </ligand>
</feature>
<evidence type="ECO:0000256" key="9">
    <source>
        <dbReference type="PIRSR" id="PIRSR600175-2"/>
    </source>
</evidence>
<feature type="transmembrane region" description="Helical" evidence="11">
    <location>
        <begin position="257"/>
        <end position="281"/>
    </location>
</feature>
<feature type="transmembrane region" description="Helical" evidence="11">
    <location>
        <begin position="293"/>
        <end position="318"/>
    </location>
</feature>
<feature type="disulfide bond" evidence="9">
    <location>
        <begin position="114"/>
        <end position="123"/>
    </location>
</feature>
<dbReference type="GO" id="GO:1903804">
    <property type="term" value="P:glycine import across plasma membrane"/>
    <property type="evidence" value="ECO:0000318"/>
    <property type="project" value="GO_Central"/>
</dbReference>
<evidence type="ECO:0000256" key="10">
    <source>
        <dbReference type="RuleBase" id="RU003732"/>
    </source>
</evidence>
<evidence type="ECO:0000256" key="7">
    <source>
        <dbReference type="ARBA" id="ARBA00023180"/>
    </source>
</evidence>
<dbReference type="PROSITE" id="PS00754">
    <property type="entry name" value="NA_NEUROTRAN_SYMP_2"/>
    <property type="match status" value="1"/>
</dbReference>
<feature type="transmembrane region" description="Helical" evidence="11">
    <location>
        <begin position="211"/>
        <end position="237"/>
    </location>
</feature>
<evidence type="ECO:0000256" key="11">
    <source>
        <dbReference type="SAM" id="Phobius"/>
    </source>
</evidence>
<evidence type="ECO:0000256" key="2">
    <source>
        <dbReference type="ARBA" id="ARBA00006459"/>
    </source>
</evidence>
<feature type="transmembrane region" description="Helical" evidence="11">
    <location>
        <begin position="352"/>
        <end position="378"/>
    </location>
</feature>
<dbReference type="PANTHER" id="PTHR11616">
    <property type="entry name" value="SODIUM/CHLORIDE DEPENDENT TRANSPORTER"/>
    <property type="match status" value="1"/>
</dbReference>
<feature type="binding site" evidence="8">
    <location>
        <position position="12"/>
    </location>
    <ligand>
        <name>Na(+)</name>
        <dbReference type="ChEBI" id="CHEBI:29101"/>
        <label>1</label>
    </ligand>
</feature>
<keyword evidence="4 10" id="KW-0812">Transmembrane</keyword>
<dbReference type="KEGG" id="hro:HELRODRAFT_96469"/>
<dbReference type="GeneID" id="20217670"/>
<evidence type="ECO:0000256" key="3">
    <source>
        <dbReference type="ARBA" id="ARBA00022448"/>
    </source>
</evidence>
<dbReference type="EMBL" id="AMQM01002229">
    <property type="status" value="NOT_ANNOTATED_CDS"/>
    <property type="molecule type" value="Genomic_DNA"/>
</dbReference>
<dbReference type="InParanoid" id="T1G9C3"/>
<organism evidence="13 14">
    <name type="scientific">Helobdella robusta</name>
    <name type="common">Californian leech</name>
    <dbReference type="NCBI Taxonomy" id="6412"/>
    <lineage>
        <taxon>Eukaryota</taxon>
        <taxon>Metazoa</taxon>
        <taxon>Spiralia</taxon>
        <taxon>Lophotrochozoa</taxon>
        <taxon>Annelida</taxon>
        <taxon>Clitellata</taxon>
        <taxon>Hirudinea</taxon>
        <taxon>Rhynchobdellida</taxon>
        <taxon>Glossiphoniidae</taxon>
        <taxon>Helobdella</taxon>
    </lineage>
</organism>
<dbReference type="HOGENOM" id="CLU_006855_9_5_1"/>
<protein>
    <recommendedName>
        <fullName evidence="10">Transporter</fullName>
    </recommendedName>
</protein>
<evidence type="ECO:0000256" key="6">
    <source>
        <dbReference type="ARBA" id="ARBA00023136"/>
    </source>
</evidence>
<feature type="transmembrane region" description="Helical" evidence="11">
    <location>
        <begin position="33"/>
        <end position="54"/>
    </location>
</feature>
<comment type="similarity">
    <text evidence="2 10">Belongs to the sodium:neurotransmitter symporter (SNF) (TC 2.A.22) family.</text>
</comment>
<dbReference type="Proteomes" id="UP000015101">
    <property type="component" value="Unassembled WGS sequence"/>
</dbReference>
<feature type="binding site" evidence="8">
    <location>
        <position position="11"/>
    </location>
    <ligand>
        <name>Na(+)</name>
        <dbReference type="ChEBI" id="CHEBI:29101"/>
        <label>1</label>
    </ligand>
</feature>
<evidence type="ECO:0000256" key="8">
    <source>
        <dbReference type="PIRSR" id="PIRSR600175-1"/>
    </source>
</evidence>
<keyword evidence="3 10" id="KW-0813">Transport</keyword>
<proteinExistence type="inferred from homology"/>
<feature type="transmembrane region" description="Helical" evidence="11">
    <location>
        <begin position="510"/>
        <end position="530"/>
    </location>
</feature>
<reference evidence="13" key="3">
    <citation type="submission" date="2015-06" db="UniProtKB">
        <authorList>
            <consortium name="EnsemblMetazoa"/>
        </authorList>
    </citation>
    <scope>IDENTIFICATION</scope>
</reference>
<dbReference type="PROSITE" id="PS50267">
    <property type="entry name" value="NA_NEUROTRAN_SYMP_3"/>
    <property type="match status" value="1"/>
</dbReference>
<keyword evidence="8" id="KW-0479">Metal-binding</keyword>
<feature type="binding site" evidence="8">
    <location>
        <position position="364"/>
    </location>
    <ligand>
        <name>Na(+)</name>
        <dbReference type="ChEBI" id="CHEBI:29101"/>
        <label>1</label>
    </ligand>
</feature>
<feature type="binding site" evidence="8">
    <location>
        <position position="9"/>
    </location>
    <ligand>
        <name>Na(+)</name>
        <dbReference type="ChEBI" id="CHEBI:29101"/>
        <label>1</label>
    </ligand>
</feature>
<dbReference type="RefSeq" id="XP_009031277.1">
    <property type="nucleotide sequence ID" value="XM_009033029.1"/>
</dbReference>
<dbReference type="EnsemblMetazoa" id="HelroT96469">
    <property type="protein sequence ID" value="HelroP96469"/>
    <property type="gene ID" value="HelroG96469"/>
</dbReference>
<dbReference type="GO" id="GO:0035725">
    <property type="term" value="P:sodium ion transmembrane transport"/>
    <property type="evidence" value="ECO:0000318"/>
    <property type="project" value="GO_Central"/>
</dbReference>
<reference evidence="14" key="1">
    <citation type="submission" date="2012-12" db="EMBL/GenBank/DDBJ databases">
        <authorList>
            <person name="Hellsten U."/>
            <person name="Grimwood J."/>
            <person name="Chapman J.A."/>
            <person name="Shapiro H."/>
            <person name="Aerts A."/>
            <person name="Otillar R.P."/>
            <person name="Terry A.Y."/>
            <person name="Boore J.L."/>
            <person name="Simakov O."/>
            <person name="Marletaz F."/>
            <person name="Cho S.-J."/>
            <person name="Edsinger-Gonzales E."/>
            <person name="Havlak P."/>
            <person name="Kuo D.-H."/>
            <person name="Larsson T."/>
            <person name="Lv J."/>
            <person name="Arendt D."/>
            <person name="Savage R."/>
            <person name="Osoegawa K."/>
            <person name="de Jong P."/>
            <person name="Lindberg D.R."/>
            <person name="Seaver E.C."/>
            <person name="Weisblat D.A."/>
            <person name="Putnam N.H."/>
            <person name="Grigoriev I.V."/>
            <person name="Rokhsar D.S."/>
        </authorList>
    </citation>
    <scope>NUCLEOTIDE SEQUENCE</scope>
</reference>
<accession>T1G9C3</accession>
<feature type="transmembrane region" description="Helical" evidence="11">
    <location>
        <begin position="429"/>
        <end position="450"/>
    </location>
</feature>
<dbReference type="GO" id="GO:0046872">
    <property type="term" value="F:metal ion binding"/>
    <property type="evidence" value="ECO:0007669"/>
    <property type="project" value="UniProtKB-KW"/>
</dbReference>
<keyword evidence="6 11" id="KW-0472">Membrane</keyword>
<keyword evidence="14" id="KW-1185">Reference proteome</keyword>